<keyword evidence="3" id="KW-1015">Disulfide bond</keyword>
<name>A0ABY7F9Q7_MYAAR</name>
<dbReference type="InterPro" id="IPR013806">
    <property type="entry name" value="Kringle-like"/>
</dbReference>
<evidence type="ECO:0000256" key="3">
    <source>
        <dbReference type="ARBA" id="ARBA00023157"/>
    </source>
</evidence>
<feature type="domain" description="CUB" evidence="6">
    <location>
        <begin position="24"/>
        <end position="135"/>
    </location>
</feature>
<dbReference type="SUPFAM" id="SSF57440">
    <property type="entry name" value="Kringle-like"/>
    <property type="match status" value="1"/>
</dbReference>
<dbReference type="InterPro" id="IPR000001">
    <property type="entry name" value="Kringle"/>
</dbReference>
<feature type="chain" id="PRO_5046251033" evidence="5">
    <location>
        <begin position="22"/>
        <end position="493"/>
    </location>
</feature>
<evidence type="ECO:0000259" key="7">
    <source>
        <dbReference type="PROSITE" id="PS50070"/>
    </source>
</evidence>
<dbReference type="PROSITE" id="PS50070">
    <property type="entry name" value="KRINGLE_2"/>
    <property type="match status" value="1"/>
</dbReference>
<feature type="signal peptide" evidence="5">
    <location>
        <begin position="1"/>
        <end position="21"/>
    </location>
</feature>
<evidence type="ECO:0000313" key="9">
    <source>
        <dbReference type="Proteomes" id="UP001164746"/>
    </source>
</evidence>
<dbReference type="PROSITE" id="PS01180">
    <property type="entry name" value="CUB"/>
    <property type="match status" value="2"/>
</dbReference>
<keyword evidence="2" id="KW-0677">Repeat</keyword>
<dbReference type="SMART" id="SM00042">
    <property type="entry name" value="CUB"/>
    <property type="match status" value="2"/>
</dbReference>
<evidence type="ECO:0000256" key="4">
    <source>
        <dbReference type="PROSITE-ProRule" id="PRU00121"/>
    </source>
</evidence>
<sequence>MHRFFVFVTVWMQILTPEVETASCGAAIQSHYGEITSPNYPSNYPNNTNCVWNITGPPGSRLMLQFVDFQVLQSTNCVTDFVQMYFDGNSTIKLCGGFNRWKKWLTNENRFDIFFKSGFGNITEKRGFRLLWKGVGTTFLTSRTTSWSQAQGMCSKEGGTMLTDDTYIGLSKEDLASQMDLANVTKAWIGRYYTPPEGQFVSTADYCKNPCPGNEEERCGGNTAMTVYMNDLCFNNSSLWNGTISTSRSGETCRSCNSSSHRCANESVDNTDSFCRDPRNKGNTWCYTRNGPEDCDIPKCLAGLIATAPMTWTGGRDKCRDSTSSDGEITYSMADTRHVLLDSGQDFWVGYRRTVRTVSDLSGSFTDCFRVARIENGISLTVDNFPNTTRTYDPDHNCVWKIMATPPEKMEIYIEFDLEDSVGCISDKIKIYDNDSLKGQANKILCGHGNITFSSSGPSVVIQFISDESVNGTGFNVSWKVAEETQFVRYTTA</sequence>
<evidence type="ECO:0000256" key="5">
    <source>
        <dbReference type="SAM" id="SignalP"/>
    </source>
</evidence>
<dbReference type="InterPro" id="IPR038178">
    <property type="entry name" value="Kringle_sf"/>
</dbReference>
<evidence type="ECO:0000259" key="6">
    <source>
        <dbReference type="PROSITE" id="PS01180"/>
    </source>
</evidence>
<dbReference type="Gene3D" id="2.40.20.10">
    <property type="entry name" value="Plasminogen Kringle 4"/>
    <property type="match status" value="1"/>
</dbReference>
<dbReference type="PANTHER" id="PTHR24251">
    <property type="entry name" value="OVOCHYMASE-RELATED"/>
    <property type="match status" value="1"/>
</dbReference>
<dbReference type="Pfam" id="PF00431">
    <property type="entry name" value="CUB"/>
    <property type="match status" value="2"/>
</dbReference>
<feature type="domain" description="CUB" evidence="6">
    <location>
        <begin position="368"/>
        <end position="482"/>
    </location>
</feature>
<proteinExistence type="predicted"/>
<accession>A0ABY7F9Q7</accession>
<dbReference type="Gene3D" id="2.60.120.290">
    <property type="entry name" value="Spermadhesin, CUB domain"/>
    <property type="match status" value="2"/>
</dbReference>
<gene>
    <name evidence="8" type="ORF">MAR_032336</name>
</gene>
<dbReference type="CDD" id="cd00041">
    <property type="entry name" value="CUB"/>
    <property type="match status" value="2"/>
</dbReference>
<comment type="caution">
    <text evidence="4">Lacks conserved residue(s) required for the propagation of feature annotation.</text>
</comment>
<dbReference type="InterPro" id="IPR035914">
    <property type="entry name" value="Sperma_CUB_dom_sf"/>
</dbReference>
<evidence type="ECO:0000256" key="1">
    <source>
        <dbReference type="ARBA" id="ARBA00022572"/>
    </source>
</evidence>
<keyword evidence="1 4" id="KW-0420">Kringle</keyword>
<dbReference type="SMART" id="SM00130">
    <property type="entry name" value="KR"/>
    <property type="match status" value="1"/>
</dbReference>
<dbReference type="SUPFAM" id="SSF49854">
    <property type="entry name" value="Spermadhesin, CUB domain"/>
    <property type="match status" value="2"/>
</dbReference>
<keyword evidence="5" id="KW-0732">Signal</keyword>
<dbReference type="Proteomes" id="UP001164746">
    <property type="component" value="Chromosome 10"/>
</dbReference>
<keyword evidence="9" id="KW-1185">Reference proteome</keyword>
<evidence type="ECO:0000313" key="8">
    <source>
        <dbReference type="EMBL" id="WAR17742.1"/>
    </source>
</evidence>
<evidence type="ECO:0000256" key="2">
    <source>
        <dbReference type="ARBA" id="ARBA00022737"/>
    </source>
</evidence>
<feature type="domain" description="Kringle" evidence="7">
    <location>
        <begin position="231"/>
        <end position="300"/>
    </location>
</feature>
<organism evidence="8 9">
    <name type="scientific">Mya arenaria</name>
    <name type="common">Soft-shell clam</name>
    <dbReference type="NCBI Taxonomy" id="6604"/>
    <lineage>
        <taxon>Eukaryota</taxon>
        <taxon>Metazoa</taxon>
        <taxon>Spiralia</taxon>
        <taxon>Lophotrochozoa</taxon>
        <taxon>Mollusca</taxon>
        <taxon>Bivalvia</taxon>
        <taxon>Autobranchia</taxon>
        <taxon>Heteroconchia</taxon>
        <taxon>Euheterodonta</taxon>
        <taxon>Imparidentia</taxon>
        <taxon>Neoheterodontei</taxon>
        <taxon>Myida</taxon>
        <taxon>Myoidea</taxon>
        <taxon>Myidae</taxon>
        <taxon>Mya</taxon>
    </lineage>
</organism>
<dbReference type="InterPro" id="IPR000859">
    <property type="entry name" value="CUB_dom"/>
</dbReference>
<dbReference type="EMBL" id="CP111021">
    <property type="protein sequence ID" value="WAR17742.1"/>
    <property type="molecule type" value="Genomic_DNA"/>
</dbReference>
<reference evidence="8" key="1">
    <citation type="submission" date="2022-11" db="EMBL/GenBank/DDBJ databases">
        <title>Centuries of genome instability and evolution in soft-shell clam transmissible cancer (bioRxiv).</title>
        <authorList>
            <person name="Hart S.F.M."/>
            <person name="Yonemitsu M.A."/>
            <person name="Giersch R.M."/>
            <person name="Beal B.F."/>
            <person name="Arriagada G."/>
            <person name="Davis B.W."/>
            <person name="Ostrander E.A."/>
            <person name="Goff S.P."/>
            <person name="Metzger M.J."/>
        </authorList>
    </citation>
    <scope>NUCLEOTIDE SEQUENCE</scope>
    <source>
        <strain evidence="8">MELC-2E11</strain>
        <tissue evidence="8">Siphon/mantle</tissue>
    </source>
</reference>
<protein>
    <submittedName>
        <fullName evidence="8">CUBN-like protein</fullName>
    </submittedName>
</protein>